<keyword evidence="4" id="KW-1185">Reference proteome</keyword>
<dbReference type="EMBL" id="BNAS01000007">
    <property type="protein sequence ID" value="GHH78386.1"/>
    <property type="molecule type" value="Genomic_DNA"/>
</dbReference>
<dbReference type="PANTHER" id="PTHR43649">
    <property type="entry name" value="ARABINOSE-BINDING PROTEIN-RELATED"/>
    <property type="match status" value="1"/>
</dbReference>
<organism evidence="3 4">
    <name type="scientific">Promicromonospora soli</name>
    <dbReference type="NCBI Taxonomy" id="2035533"/>
    <lineage>
        <taxon>Bacteria</taxon>
        <taxon>Bacillati</taxon>
        <taxon>Actinomycetota</taxon>
        <taxon>Actinomycetes</taxon>
        <taxon>Micrococcales</taxon>
        <taxon>Promicromonosporaceae</taxon>
        <taxon>Promicromonospora</taxon>
    </lineage>
</organism>
<dbReference type="Proteomes" id="UP000627369">
    <property type="component" value="Unassembled WGS sequence"/>
</dbReference>
<protein>
    <recommendedName>
        <fullName evidence="5">Carbohydrate ABC transporter substrate-binding protein (CUT1 family)</fullName>
    </recommendedName>
</protein>
<accession>A0A919L0P2</accession>
<dbReference type="RefSeq" id="WP_189671202.1">
    <property type="nucleotide sequence ID" value="NZ_BNAS01000007.1"/>
</dbReference>
<sequence>MRSHKAIAMMVAPLLGILSLAACTGSGTPEDAEAVSIDQDWSKAEPLTIDVFDGPANYQGIQGGWFAKVVKDKFNMELNILAPAVAGGGDTLYNTRVAGGELGDLVIVGKGKQADELVEGGLLLDASPYYESMKNVSAYDTAVQYLNEGKDGVYTFPTVVSSLKPTEPSEGVDPTFGPYLRWDYYAEAGYPEIGTLEDLLPVLKEMQDAHPKADNGKPTYAMSLFKDWDGNVMTMAGQPPALYGYEHVAFAEAKADGSDYHGVLDPESQYVRALKFYYEANQMGLVDPESTTQNYDTMFAKYQAGQVLLSWWPWLGQSAYNTEQNMAKGKGFQIAPMQDQTVLSRGADVYGGGLIFGIGSKAEDPARIAAFIDWLYSPEGVESNSSDNAGAGPKGLTWEDGPDGPELTDFGRKAILEGGDEEVPAEWGGGAYRDGGSALNVSGVLQNDEDPRTGYPYNYKFWPSYQETAANPLTEDWSEHMGGATTTMEYLQSNDQLLVAPGASFTTPTDSSEIETMRNQVKATIVEHSWKMAFAKDEAEFEALLAEMQETANGLGYEKVLEVDLANAKAQNEAREAVANEFG</sequence>
<evidence type="ECO:0000256" key="1">
    <source>
        <dbReference type="SAM" id="MobiDB-lite"/>
    </source>
</evidence>
<dbReference type="AlphaFoldDB" id="A0A919L0P2"/>
<dbReference type="SUPFAM" id="SSF53850">
    <property type="entry name" value="Periplasmic binding protein-like II"/>
    <property type="match status" value="1"/>
</dbReference>
<feature type="signal peptide" evidence="2">
    <location>
        <begin position="1"/>
        <end position="21"/>
    </location>
</feature>
<reference evidence="3" key="1">
    <citation type="journal article" date="2014" name="Int. J. Syst. Evol. Microbiol.">
        <title>Complete genome sequence of Corynebacterium casei LMG S-19264T (=DSM 44701T), isolated from a smear-ripened cheese.</title>
        <authorList>
            <consortium name="US DOE Joint Genome Institute (JGI-PGF)"/>
            <person name="Walter F."/>
            <person name="Albersmeier A."/>
            <person name="Kalinowski J."/>
            <person name="Ruckert C."/>
        </authorList>
    </citation>
    <scope>NUCLEOTIDE SEQUENCE</scope>
    <source>
        <strain evidence="3">CGMCC 4.7398</strain>
    </source>
</reference>
<dbReference type="PROSITE" id="PS51257">
    <property type="entry name" value="PROKAR_LIPOPROTEIN"/>
    <property type="match status" value="1"/>
</dbReference>
<name>A0A919L0P2_9MICO</name>
<dbReference type="Gene3D" id="3.40.190.10">
    <property type="entry name" value="Periplasmic binding protein-like II"/>
    <property type="match status" value="2"/>
</dbReference>
<feature type="chain" id="PRO_5039556843" description="Carbohydrate ABC transporter substrate-binding protein (CUT1 family)" evidence="2">
    <location>
        <begin position="22"/>
        <end position="583"/>
    </location>
</feature>
<reference evidence="3" key="2">
    <citation type="submission" date="2020-09" db="EMBL/GenBank/DDBJ databases">
        <authorList>
            <person name="Sun Q."/>
            <person name="Zhou Y."/>
        </authorList>
    </citation>
    <scope>NUCLEOTIDE SEQUENCE</scope>
    <source>
        <strain evidence="3">CGMCC 4.7398</strain>
    </source>
</reference>
<proteinExistence type="predicted"/>
<dbReference type="InterPro" id="IPR050490">
    <property type="entry name" value="Bact_solute-bd_prot1"/>
</dbReference>
<evidence type="ECO:0008006" key="5">
    <source>
        <dbReference type="Google" id="ProtNLM"/>
    </source>
</evidence>
<evidence type="ECO:0000313" key="3">
    <source>
        <dbReference type="EMBL" id="GHH78386.1"/>
    </source>
</evidence>
<evidence type="ECO:0000313" key="4">
    <source>
        <dbReference type="Proteomes" id="UP000627369"/>
    </source>
</evidence>
<evidence type="ECO:0000256" key="2">
    <source>
        <dbReference type="SAM" id="SignalP"/>
    </source>
</evidence>
<feature type="region of interest" description="Disordered" evidence="1">
    <location>
        <begin position="382"/>
        <end position="404"/>
    </location>
</feature>
<gene>
    <name evidence="3" type="ORF">GCM10017772_41610</name>
</gene>
<keyword evidence="2" id="KW-0732">Signal</keyword>
<dbReference type="PANTHER" id="PTHR43649:SF12">
    <property type="entry name" value="DIACETYLCHITOBIOSE BINDING PROTEIN DASA"/>
    <property type="match status" value="1"/>
</dbReference>
<comment type="caution">
    <text evidence="3">The sequence shown here is derived from an EMBL/GenBank/DDBJ whole genome shotgun (WGS) entry which is preliminary data.</text>
</comment>